<dbReference type="Proteomes" id="UP001143856">
    <property type="component" value="Unassembled WGS sequence"/>
</dbReference>
<organism evidence="1 2">
    <name type="scientific">Xylaria curta</name>
    <dbReference type="NCBI Taxonomy" id="42375"/>
    <lineage>
        <taxon>Eukaryota</taxon>
        <taxon>Fungi</taxon>
        <taxon>Dikarya</taxon>
        <taxon>Ascomycota</taxon>
        <taxon>Pezizomycotina</taxon>
        <taxon>Sordariomycetes</taxon>
        <taxon>Xylariomycetidae</taxon>
        <taxon>Xylariales</taxon>
        <taxon>Xylariaceae</taxon>
        <taxon>Xylaria</taxon>
    </lineage>
</organism>
<proteinExistence type="predicted"/>
<evidence type="ECO:0000313" key="1">
    <source>
        <dbReference type="EMBL" id="KAJ2970041.1"/>
    </source>
</evidence>
<name>A0ACC1MUK4_9PEZI</name>
<dbReference type="EMBL" id="JAPDGR010003809">
    <property type="protein sequence ID" value="KAJ2970041.1"/>
    <property type="molecule type" value="Genomic_DNA"/>
</dbReference>
<accession>A0ACC1MUK4</accession>
<protein>
    <submittedName>
        <fullName evidence="1">Uncharacterized protein</fullName>
    </submittedName>
</protein>
<comment type="caution">
    <text evidence="1">The sequence shown here is derived from an EMBL/GenBank/DDBJ whole genome shotgun (WGS) entry which is preliminary data.</text>
</comment>
<keyword evidence="2" id="KW-1185">Reference proteome</keyword>
<sequence length="105" mass="10974">MGSSDLLSQIPGLTLVESQPANAQEALTETHSAVDSYECSVAPAAVHGRDDNKNSSLAAEQSLATVAEPVAQAASKKRSSSEIDDGDADTDAERPTKKMKIEDES</sequence>
<reference evidence="1" key="1">
    <citation type="submission" date="2022-10" db="EMBL/GenBank/DDBJ databases">
        <title>Genome Sequence of Xylaria curta.</title>
        <authorList>
            <person name="Buettner E."/>
        </authorList>
    </citation>
    <scope>NUCLEOTIDE SEQUENCE</scope>
    <source>
        <strain evidence="1">Babe10</strain>
    </source>
</reference>
<gene>
    <name evidence="1" type="ORF">NUW58_g9815</name>
</gene>
<evidence type="ECO:0000313" key="2">
    <source>
        <dbReference type="Proteomes" id="UP001143856"/>
    </source>
</evidence>